<keyword evidence="2" id="KW-1185">Reference proteome</keyword>
<dbReference type="InterPro" id="IPR036397">
    <property type="entry name" value="RNaseH_sf"/>
</dbReference>
<dbReference type="EMBL" id="JARBHB010000010">
    <property type="protein sequence ID" value="KAJ8874767.1"/>
    <property type="molecule type" value="Genomic_DNA"/>
</dbReference>
<dbReference type="InterPro" id="IPR052709">
    <property type="entry name" value="Transposase-MT_Hybrid"/>
</dbReference>
<accession>A0ABQ9GRW3</accession>
<dbReference type="Gene3D" id="3.30.420.10">
    <property type="entry name" value="Ribonuclease H-like superfamily/Ribonuclease H"/>
    <property type="match status" value="1"/>
</dbReference>
<proteinExistence type="predicted"/>
<sequence>MAFTDFPPSIKSRLLKSKIKKMLIAFFDNDGIIHKEFVPAELHRTGKWMLQHNNVPAHCATRVHKLLAQYSVPVLSHSPYSPDRAPADLFLVPNLKSVLKGARFATTEAINS</sequence>
<protein>
    <submittedName>
        <fullName evidence="1">Uncharacterized protein</fullName>
    </submittedName>
</protein>
<dbReference type="PANTHER" id="PTHR46060:SF1">
    <property type="entry name" value="MARINER MOS1 TRANSPOSASE-LIKE PROTEIN"/>
    <property type="match status" value="1"/>
</dbReference>
<evidence type="ECO:0000313" key="1">
    <source>
        <dbReference type="EMBL" id="KAJ8874767.1"/>
    </source>
</evidence>
<gene>
    <name evidence="1" type="ORF">PR048_025633</name>
</gene>
<reference evidence="1 2" key="1">
    <citation type="submission" date="2023-02" db="EMBL/GenBank/DDBJ databases">
        <title>LHISI_Scaffold_Assembly.</title>
        <authorList>
            <person name="Stuart O.P."/>
            <person name="Cleave R."/>
            <person name="Magrath M.J.L."/>
            <person name="Mikheyev A.S."/>
        </authorList>
    </citation>
    <scope>NUCLEOTIDE SEQUENCE [LARGE SCALE GENOMIC DNA]</scope>
    <source>
        <strain evidence="1">Daus_M_001</strain>
        <tissue evidence="1">Leg muscle</tissue>
    </source>
</reference>
<dbReference type="Proteomes" id="UP001159363">
    <property type="component" value="Chromosome 9"/>
</dbReference>
<organism evidence="1 2">
    <name type="scientific">Dryococelus australis</name>
    <dbReference type="NCBI Taxonomy" id="614101"/>
    <lineage>
        <taxon>Eukaryota</taxon>
        <taxon>Metazoa</taxon>
        <taxon>Ecdysozoa</taxon>
        <taxon>Arthropoda</taxon>
        <taxon>Hexapoda</taxon>
        <taxon>Insecta</taxon>
        <taxon>Pterygota</taxon>
        <taxon>Neoptera</taxon>
        <taxon>Polyneoptera</taxon>
        <taxon>Phasmatodea</taxon>
        <taxon>Verophasmatodea</taxon>
        <taxon>Anareolatae</taxon>
        <taxon>Phasmatidae</taxon>
        <taxon>Eurycanthinae</taxon>
        <taxon>Dryococelus</taxon>
    </lineage>
</organism>
<evidence type="ECO:0000313" key="2">
    <source>
        <dbReference type="Proteomes" id="UP001159363"/>
    </source>
</evidence>
<name>A0ABQ9GRW3_9NEOP</name>
<comment type="caution">
    <text evidence="1">The sequence shown here is derived from an EMBL/GenBank/DDBJ whole genome shotgun (WGS) entry which is preliminary data.</text>
</comment>
<dbReference type="PANTHER" id="PTHR46060">
    <property type="entry name" value="MARINER MOS1 TRANSPOSASE-LIKE PROTEIN"/>
    <property type="match status" value="1"/>
</dbReference>